<sequence length="126" mass="14568">MYVESRLTPELSIKKRQVLVPFETLWIYLWGQNITGPYSQEDASAVVYFHRRTRDKDLRYSNPKPSLGDRLRHHAVFSCASLFVPDEVRNQLCQQEQDVANCSCAVTIICKLEVHGRDARAISNRD</sequence>
<reference evidence="1" key="1">
    <citation type="submission" date="2012-09" db="EMBL/GenBank/DDBJ databases">
        <authorList>
            <person name="Martin A.A."/>
        </authorList>
    </citation>
    <scope>NUCLEOTIDE SEQUENCE</scope>
</reference>
<dbReference type="Proteomes" id="UP000035642">
    <property type="component" value="Unassembled WGS sequence"/>
</dbReference>
<evidence type="ECO:0000313" key="1">
    <source>
        <dbReference type="Proteomes" id="UP000035642"/>
    </source>
</evidence>
<accession>A0A158P982</accession>
<organism evidence="1 2">
    <name type="scientific">Angiostrongylus cantonensis</name>
    <name type="common">Rat lungworm</name>
    <dbReference type="NCBI Taxonomy" id="6313"/>
    <lineage>
        <taxon>Eukaryota</taxon>
        <taxon>Metazoa</taxon>
        <taxon>Ecdysozoa</taxon>
        <taxon>Nematoda</taxon>
        <taxon>Chromadorea</taxon>
        <taxon>Rhabditida</taxon>
        <taxon>Rhabditina</taxon>
        <taxon>Rhabditomorpha</taxon>
        <taxon>Strongyloidea</taxon>
        <taxon>Metastrongylidae</taxon>
        <taxon>Angiostrongylus</taxon>
    </lineage>
</organism>
<proteinExistence type="predicted"/>
<dbReference type="WBParaSite" id="ACAC_0000794801-mRNA-1">
    <property type="protein sequence ID" value="ACAC_0000794801-mRNA-1"/>
    <property type="gene ID" value="ACAC_0000794801"/>
</dbReference>
<evidence type="ECO:0000313" key="2">
    <source>
        <dbReference type="WBParaSite" id="ACAC_0000794801-mRNA-1"/>
    </source>
</evidence>
<protein>
    <submittedName>
        <fullName evidence="2">Uncharacterized protein</fullName>
    </submittedName>
</protein>
<reference evidence="2" key="2">
    <citation type="submission" date="2016-04" db="UniProtKB">
        <authorList>
            <consortium name="WormBaseParasite"/>
        </authorList>
    </citation>
    <scope>IDENTIFICATION</scope>
</reference>
<name>A0A158P982_ANGCA</name>
<dbReference type="AlphaFoldDB" id="A0A158P982"/>
<keyword evidence="1" id="KW-1185">Reference proteome</keyword>